<organism evidence="2 3">
    <name type="scientific">Lipingzhangella halophila</name>
    <dbReference type="NCBI Taxonomy" id="1783352"/>
    <lineage>
        <taxon>Bacteria</taxon>
        <taxon>Bacillati</taxon>
        <taxon>Actinomycetota</taxon>
        <taxon>Actinomycetes</taxon>
        <taxon>Streptosporangiales</taxon>
        <taxon>Nocardiopsidaceae</taxon>
        <taxon>Lipingzhangella</taxon>
    </lineage>
</organism>
<feature type="region of interest" description="Disordered" evidence="1">
    <location>
        <begin position="89"/>
        <end position="181"/>
    </location>
</feature>
<proteinExistence type="predicted"/>
<name>A0A7W7RH77_9ACTN</name>
<evidence type="ECO:0000313" key="2">
    <source>
        <dbReference type="EMBL" id="MBB4931929.1"/>
    </source>
</evidence>
<feature type="compositionally biased region" description="Basic and acidic residues" evidence="1">
    <location>
        <begin position="99"/>
        <end position="137"/>
    </location>
</feature>
<dbReference type="AlphaFoldDB" id="A0A7W7RH77"/>
<accession>A0A7W7RH77</accession>
<dbReference type="RefSeq" id="WP_184578889.1">
    <property type="nucleotide sequence ID" value="NZ_JACHJT010000001.1"/>
</dbReference>
<dbReference type="EMBL" id="JACHJT010000001">
    <property type="protein sequence ID" value="MBB4931929.1"/>
    <property type="molecule type" value="Genomic_DNA"/>
</dbReference>
<gene>
    <name evidence="2" type="ORF">F4561_002749</name>
</gene>
<sequence>MIVRVNGSAPHLLRYRAGRRTALERATKVGAFLGAEPERFPRDFAVLGGAHRELAQIRRTYPFPTPLTWAAVADSLGSHAAVDLVTRARSTAPAAGWRAPERRDTMGRRSDSDASEHEETRHKEPVGDNRQPADRRPALGGSAIDLDPDFAEEHAPSETDPAAWSPRWSVRDNRPEWPTRA</sequence>
<protein>
    <submittedName>
        <fullName evidence="2">Uncharacterized protein</fullName>
    </submittedName>
</protein>
<keyword evidence="3" id="KW-1185">Reference proteome</keyword>
<comment type="caution">
    <text evidence="2">The sequence shown here is derived from an EMBL/GenBank/DDBJ whole genome shotgun (WGS) entry which is preliminary data.</text>
</comment>
<evidence type="ECO:0000313" key="3">
    <source>
        <dbReference type="Proteomes" id="UP000523007"/>
    </source>
</evidence>
<dbReference type="Proteomes" id="UP000523007">
    <property type="component" value="Unassembled WGS sequence"/>
</dbReference>
<feature type="compositionally biased region" description="Basic and acidic residues" evidence="1">
    <location>
        <begin position="169"/>
        <end position="181"/>
    </location>
</feature>
<reference evidence="2 3" key="1">
    <citation type="submission" date="2020-08" db="EMBL/GenBank/DDBJ databases">
        <title>Sequencing the genomes of 1000 actinobacteria strains.</title>
        <authorList>
            <person name="Klenk H.-P."/>
        </authorList>
    </citation>
    <scope>NUCLEOTIDE SEQUENCE [LARGE SCALE GENOMIC DNA]</scope>
    <source>
        <strain evidence="2 3">DSM 102030</strain>
    </source>
</reference>
<evidence type="ECO:0000256" key="1">
    <source>
        <dbReference type="SAM" id="MobiDB-lite"/>
    </source>
</evidence>